<evidence type="ECO:0000313" key="4">
    <source>
        <dbReference type="Proteomes" id="UP001527099"/>
    </source>
</evidence>
<keyword evidence="1" id="KW-0472">Membrane</keyword>
<feature type="transmembrane region" description="Helical" evidence="1">
    <location>
        <begin position="6"/>
        <end position="26"/>
    </location>
</feature>
<dbReference type="GO" id="GO:0016787">
    <property type="term" value="F:hydrolase activity"/>
    <property type="evidence" value="ECO:0007669"/>
    <property type="project" value="UniProtKB-KW"/>
</dbReference>
<comment type="caution">
    <text evidence="3">The sequence shown here is derived from an EMBL/GenBank/DDBJ whole genome shotgun (WGS) entry which is preliminary data.</text>
</comment>
<dbReference type="Pfam" id="PF00561">
    <property type="entry name" value="Abhydrolase_1"/>
    <property type="match status" value="1"/>
</dbReference>
<organism evidence="3 4">
    <name type="scientific">Paenibacillus alginolyticus</name>
    <dbReference type="NCBI Taxonomy" id="59839"/>
    <lineage>
        <taxon>Bacteria</taxon>
        <taxon>Bacillati</taxon>
        <taxon>Bacillota</taxon>
        <taxon>Bacilli</taxon>
        <taxon>Bacillales</taxon>
        <taxon>Paenibacillaceae</taxon>
        <taxon>Paenibacillus</taxon>
    </lineage>
</organism>
<dbReference type="Gene3D" id="3.40.50.1820">
    <property type="entry name" value="alpha/beta hydrolase"/>
    <property type="match status" value="1"/>
</dbReference>
<dbReference type="PANTHER" id="PTHR43358">
    <property type="entry name" value="ALPHA/BETA-HYDROLASE"/>
    <property type="match status" value="1"/>
</dbReference>
<proteinExistence type="predicted"/>
<dbReference type="EMBL" id="JAMDMX010000091">
    <property type="protein sequence ID" value="MCY9696226.1"/>
    <property type="molecule type" value="Genomic_DNA"/>
</dbReference>
<keyword evidence="3" id="KW-0378">Hydrolase</keyword>
<dbReference type="InterPro" id="IPR000073">
    <property type="entry name" value="AB_hydrolase_1"/>
</dbReference>
<evidence type="ECO:0000259" key="2">
    <source>
        <dbReference type="Pfam" id="PF00561"/>
    </source>
</evidence>
<keyword evidence="4" id="KW-1185">Reference proteome</keyword>
<dbReference type="Proteomes" id="UP001527099">
    <property type="component" value="Unassembled WGS sequence"/>
</dbReference>
<protein>
    <submittedName>
        <fullName evidence="3">Alpha/beta fold hydrolase</fullName>
    </submittedName>
</protein>
<evidence type="ECO:0000256" key="1">
    <source>
        <dbReference type="SAM" id="Phobius"/>
    </source>
</evidence>
<keyword evidence="1" id="KW-1133">Transmembrane helix</keyword>
<feature type="domain" description="AB hydrolase-1" evidence="2">
    <location>
        <begin position="79"/>
        <end position="196"/>
    </location>
</feature>
<accession>A0ABT4GJ53</accession>
<reference evidence="3 4" key="1">
    <citation type="submission" date="2022-05" db="EMBL/GenBank/DDBJ databases">
        <title>Genome Sequencing of Bee-Associated Microbes.</title>
        <authorList>
            <person name="Dunlap C."/>
        </authorList>
    </citation>
    <scope>NUCLEOTIDE SEQUENCE [LARGE SCALE GENOMIC DNA]</scope>
    <source>
        <strain evidence="3 4">NRRL B-14421</strain>
    </source>
</reference>
<name>A0ABT4GJ53_9BACL</name>
<dbReference type="RefSeq" id="WP_029196096.1">
    <property type="nucleotide sequence ID" value="NZ_JAMDMW010000156.1"/>
</dbReference>
<dbReference type="InterPro" id="IPR052920">
    <property type="entry name" value="DNA-binding_regulatory"/>
</dbReference>
<keyword evidence="1" id="KW-0812">Transmembrane</keyword>
<dbReference type="SUPFAM" id="SSF53474">
    <property type="entry name" value="alpha/beta-Hydrolases"/>
    <property type="match status" value="1"/>
</dbReference>
<dbReference type="PANTHER" id="PTHR43358:SF4">
    <property type="entry name" value="ALPHA_BETA HYDROLASE FOLD-1 DOMAIN-CONTAINING PROTEIN"/>
    <property type="match status" value="1"/>
</dbReference>
<dbReference type="InterPro" id="IPR029058">
    <property type="entry name" value="AB_hydrolase_fold"/>
</dbReference>
<gene>
    <name evidence="3" type="ORF">M5X19_25495</name>
</gene>
<sequence length="304" mass="33982">MIWMIISILFVLVCLVLIGISVYVGWQLTHPQRKPVDDSPDNYGLHRENITFPSRTRDVCLDGWLLKSPYVPKDVSPITVIMCHGYAGTRLEKGLPALALAKSIVEAGYHVLMFDFRNSGNSEGKITTVGFLEQQDVLGAIDWVQEHIPSDICLIGFSMGGSTSILAAAEERAVLGVITDSAFGQLSPYLKDNLPVWSNLPRFPFTPLILLILPRLIGINPHRVDALAAVDHIYPRPILFIHSRDDEAIPWSNSEGMWSRHPDAFELWVTQKAGHVGSYQMQPEAYTQRVLAFLSKLKNHRNSS</sequence>
<evidence type="ECO:0000313" key="3">
    <source>
        <dbReference type="EMBL" id="MCY9696226.1"/>
    </source>
</evidence>